<keyword evidence="3" id="KW-1185">Reference proteome</keyword>
<keyword evidence="2" id="KW-0238">DNA-binding</keyword>
<feature type="domain" description="UbiC transcription regulator-associated" evidence="1">
    <location>
        <begin position="15"/>
        <end position="68"/>
    </location>
</feature>
<dbReference type="SUPFAM" id="SSF64288">
    <property type="entry name" value="Chorismate lyase-like"/>
    <property type="match status" value="1"/>
</dbReference>
<organism evidence="2 3">
    <name type="scientific">Nonomuraea angiospora</name>
    <dbReference type="NCBI Taxonomy" id="46172"/>
    <lineage>
        <taxon>Bacteria</taxon>
        <taxon>Bacillati</taxon>
        <taxon>Actinomycetota</taxon>
        <taxon>Actinomycetes</taxon>
        <taxon>Streptosporangiales</taxon>
        <taxon>Streptosporangiaceae</taxon>
        <taxon>Nonomuraea</taxon>
    </lineage>
</organism>
<evidence type="ECO:0000313" key="3">
    <source>
        <dbReference type="Proteomes" id="UP000633509"/>
    </source>
</evidence>
<accession>A0ABR9LWQ5</accession>
<name>A0ABR9LWQ5_9ACTN</name>
<reference evidence="2 3" key="1">
    <citation type="submission" date="2020-10" db="EMBL/GenBank/DDBJ databases">
        <title>Sequencing the genomes of 1000 actinobacteria strains.</title>
        <authorList>
            <person name="Klenk H.-P."/>
        </authorList>
    </citation>
    <scope>NUCLEOTIDE SEQUENCE [LARGE SCALE GENOMIC DNA]</scope>
    <source>
        <strain evidence="2 3">DSM 43173</strain>
    </source>
</reference>
<evidence type="ECO:0000313" key="2">
    <source>
        <dbReference type="EMBL" id="MBE1585081.1"/>
    </source>
</evidence>
<gene>
    <name evidence="2" type="ORF">H4W80_003339</name>
</gene>
<comment type="caution">
    <text evidence="2">The sequence shown here is derived from an EMBL/GenBank/DDBJ whole genome shotgun (WGS) entry which is preliminary data.</text>
</comment>
<evidence type="ECO:0000259" key="1">
    <source>
        <dbReference type="Pfam" id="PF07702"/>
    </source>
</evidence>
<dbReference type="InterPro" id="IPR011663">
    <property type="entry name" value="UTRA"/>
</dbReference>
<protein>
    <submittedName>
        <fullName evidence="2">DNA-binding GntR family transcriptional regulator</fullName>
    </submittedName>
</protein>
<proteinExistence type="predicted"/>
<dbReference type="GO" id="GO:0003677">
    <property type="term" value="F:DNA binding"/>
    <property type="evidence" value="ECO:0007669"/>
    <property type="project" value="UniProtKB-KW"/>
</dbReference>
<sequence length="81" mass="8813">MAALIAANVLDPATARVRELIGARTATKDEADALRLRPGVSVLTAERVTQDGEAQPVELLHRVANARRIRFQTNDLPLKSL</sequence>
<dbReference type="Gene3D" id="3.40.1410.10">
    <property type="entry name" value="Chorismate lyase-like"/>
    <property type="match status" value="1"/>
</dbReference>
<dbReference type="RefSeq" id="WP_225963477.1">
    <property type="nucleotide sequence ID" value="NZ_JADBEK010000001.1"/>
</dbReference>
<dbReference type="Pfam" id="PF07702">
    <property type="entry name" value="UTRA"/>
    <property type="match status" value="1"/>
</dbReference>
<dbReference type="InterPro" id="IPR028978">
    <property type="entry name" value="Chorismate_lyase_/UTRA_dom_sf"/>
</dbReference>
<dbReference type="Proteomes" id="UP000633509">
    <property type="component" value="Unassembled WGS sequence"/>
</dbReference>
<dbReference type="EMBL" id="JADBEK010000001">
    <property type="protein sequence ID" value="MBE1585081.1"/>
    <property type="molecule type" value="Genomic_DNA"/>
</dbReference>